<accession>A0A164V797</accession>
<feature type="signal peptide" evidence="1">
    <location>
        <begin position="1"/>
        <end position="15"/>
    </location>
</feature>
<organism evidence="2 3">
    <name type="scientific">Daphnia magna</name>
    <dbReference type="NCBI Taxonomy" id="35525"/>
    <lineage>
        <taxon>Eukaryota</taxon>
        <taxon>Metazoa</taxon>
        <taxon>Ecdysozoa</taxon>
        <taxon>Arthropoda</taxon>
        <taxon>Crustacea</taxon>
        <taxon>Branchiopoda</taxon>
        <taxon>Diplostraca</taxon>
        <taxon>Cladocera</taxon>
        <taxon>Anomopoda</taxon>
        <taxon>Daphniidae</taxon>
        <taxon>Daphnia</taxon>
    </lineage>
</organism>
<sequence length="41" mass="4616">MKIAILAVVFAVAAAQSYSEPAYKAPESQLRLGRQRRHFLQ</sequence>
<dbReference type="AlphaFoldDB" id="A0A164V797"/>
<dbReference type="Proteomes" id="UP000076858">
    <property type="component" value="Unassembled WGS sequence"/>
</dbReference>
<protein>
    <submittedName>
        <fullName evidence="2">Uncharacterized protein</fullName>
    </submittedName>
</protein>
<gene>
    <name evidence="2" type="ORF">APZ42_023146</name>
</gene>
<proteinExistence type="predicted"/>
<keyword evidence="3" id="KW-1185">Reference proteome</keyword>
<feature type="chain" id="PRO_5012655791" evidence="1">
    <location>
        <begin position="16"/>
        <end position="41"/>
    </location>
</feature>
<reference evidence="2 3" key="1">
    <citation type="submission" date="2016-03" db="EMBL/GenBank/DDBJ databases">
        <title>EvidentialGene: Evidence-directed Construction of Genes on Genomes.</title>
        <authorList>
            <person name="Gilbert D.G."/>
            <person name="Choi J.-H."/>
            <person name="Mockaitis K."/>
            <person name="Colbourne J."/>
            <person name="Pfrender M."/>
        </authorList>
    </citation>
    <scope>NUCLEOTIDE SEQUENCE [LARGE SCALE GENOMIC DNA]</scope>
    <source>
        <strain evidence="2 3">Xinb3</strain>
        <tissue evidence="2">Complete organism</tissue>
    </source>
</reference>
<evidence type="ECO:0000313" key="2">
    <source>
        <dbReference type="EMBL" id="KZS12039.1"/>
    </source>
</evidence>
<keyword evidence="1" id="KW-0732">Signal</keyword>
<evidence type="ECO:0000256" key="1">
    <source>
        <dbReference type="SAM" id="SignalP"/>
    </source>
</evidence>
<name>A0A164V797_9CRUS</name>
<comment type="caution">
    <text evidence="2">The sequence shown here is derived from an EMBL/GenBank/DDBJ whole genome shotgun (WGS) entry which is preliminary data.</text>
</comment>
<evidence type="ECO:0000313" key="3">
    <source>
        <dbReference type="Proteomes" id="UP000076858"/>
    </source>
</evidence>
<dbReference type="EMBL" id="LRGB01001409">
    <property type="protein sequence ID" value="KZS12039.1"/>
    <property type="molecule type" value="Genomic_DNA"/>
</dbReference>